<evidence type="ECO:0000313" key="14">
    <source>
        <dbReference type="Proteomes" id="UP000242287"/>
    </source>
</evidence>
<dbReference type="FunFam" id="3.30.160.60:FF:000646">
    <property type="entry name" value="Myeloid zinc finger 1"/>
    <property type="match status" value="1"/>
</dbReference>
<keyword evidence="5" id="KW-0862">Zinc</keyword>
<accession>A0A2A9NL17</accession>
<proteinExistence type="predicted"/>
<keyword evidence="8" id="KW-0804">Transcription</keyword>
<evidence type="ECO:0000256" key="4">
    <source>
        <dbReference type="ARBA" id="ARBA00022771"/>
    </source>
</evidence>
<dbReference type="PROSITE" id="PS50157">
    <property type="entry name" value="ZINC_FINGER_C2H2_2"/>
    <property type="match status" value="1"/>
</dbReference>
<feature type="region of interest" description="Disordered" evidence="11">
    <location>
        <begin position="1"/>
        <end position="24"/>
    </location>
</feature>
<evidence type="ECO:0000256" key="1">
    <source>
        <dbReference type="ARBA" id="ARBA00004123"/>
    </source>
</evidence>
<keyword evidence="4 10" id="KW-0863">Zinc-finger</keyword>
<dbReference type="Proteomes" id="UP000242287">
    <property type="component" value="Unassembled WGS sequence"/>
</dbReference>
<evidence type="ECO:0000256" key="3">
    <source>
        <dbReference type="ARBA" id="ARBA00022737"/>
    </source>
</evidence>
<comment type="subcellular location">
    <subcellularLocation>
        <location evidence="1">Nucleus</location>
    </subcellularLocation>
</comment>
<dbReference type="PROSITE" id="PS00028">
    <property type="entry name" value="ZINC_FINGER_C2H2_1"/>
    <property type="match status" value="1"/>
</dbReference>
<dbReference type="Gene3D" id="3.30.160.60">
    <property type="entry name" value="Classic Zinc Finger"/>
    <property type="match status" value="1"/>
</dbReference>
<gene>
    <name evidence="13" type="ORF">AMATHDRAFT_150062</name>
</gene>
<evidence type="ECO:0000256" key="10">
    <source>
        <dbReference type="PROSITE-ProRule" id="PRU00042"/>
    </source>
</evidence>
<evidence type="ECO:0000259" key="12">
    <source>
        <dbReference type="PROSITE" id="PS50157"/>
    </source>
</evidence>
<dbReference type="InterPro" id="IPR036236">
    <property type="entry name" value="Znf_C2H2_sf"/>
</dbReference>
<dbReference type="PANTHER" id="PTHR45993:SF6">
    <property type="entry name" value="C2H2-TYPE DOMAIN-CONTAINING PROTEIN"/>
    <property type="match status" value="1"/>
</dbReference>
<dbReference type="EMBL" id="KZ302065">
    <property type="protein sequence ID" value="PFH48363.1"/>
    <property type="molecule type" value="Genomic_DNA"/>
</dbReference>
<keyword evidence="14" id="KW-1185">Reference proteome</keyword>
<reference evidence="13 14" key="1">
    <citation type="submission" date="2014-02" db="EMBL/GenBank/DDBJ databases">
        <title>Transposable element dynamics among asymbiotic and ectomycorrhizal Amanita fungi.</title>
        <authorList>
            <consortium name="DOE Joint Genome Institute"/>
            <person name="Hess J."/>
            <person name="Skrede I."/>
            <person name="Wolfe B."/>
            <person name="LaButti K."/>
            <person name="Ohm R.A."/>
            <person name="Grigoriev I.V."/>
            <person name="Pringle A."/>
        </authorList>
    </citation>
    <scope>NUCLEOTIDE SEQUENCE [LARGE SCALE GENOMIC DNA]</scope>
    <source>
        <strain evidence="13 14">SKay4041</strain>
    </source>
</reference>
<evidence type="ECO:0000256" key="8">
    <source>
        <dbReference type="ARBA" id="ARBA00023163"/>
    </source>
</evidence>
<keyword evidence="7" id="KW-0238">DNA-binding</keyword>
<dbReference type="GO" id="GO:0008270">
    <property type="term" value="F:zinc ion binding"/>
    <property type="evidence" value="ECO:0007669"/>
    <property type="project" value="UniProtKB-KW"/>
</dbReference>
<protein>
    <recommendedName>
        <fullName evidence="12">C2H2-type domain-containing protein</fullName>
    </recommendedName>
</protein>
<sequence length="100" mass="11268">MSAPIYAFPEEPLSGSETKPRKVGSMKIDIASKARRKTAGKFTCDECGKDFTAKHNLKHHMDSHFDIKAYNCLLCPYRAATRATLNRHIKTCQKKRGSPQ</sequence>
<dbReference type="GO" id="GO:0005634">
    <property type="term" value="C:nucleus"/>
    <property type="evidence" value="ECO:0007669"/>
    <property type="project" value="UniProtKB-SubCell"/>
</dbReference>
<feature type="domain" description="C2H2-type" evidence="12">
    <location>
        <begin position="42"/>
        <end position="69"/>
    </location>
</feature>
<keyword evidence="2" id="KW-0479">Metal-binding</keyword>
<name>A0A2A9NL17_9AGAR</name>
<dbReference type="AlphaFoldDB" id="A0A2A9NL17"/>
<evidence type="ECO:0000256" key="6">
    <source>
        <dbReference type="ARBA" id="ARBA00023015"/>
    </source>
</evidence>
<dbReference type="STRING" id="703135.A0A2A9NL17"/>
<dbReference type="SUPFAM" id="SSF57667">
    <property type="entry name" value="beta-beta-alpha zinc fingers"/>
    <property type="match status" value="1"/>
</dbReference>
<dbReference type="OrthoDB" id="3437960at2759"/>
<dbReference type="PANTHER" id="PTHR45993">
    <property type="entry name" value="B-CELL LYMPHOMA/LEUKEMIA 11"/>
    <property type="match status" value="1"/>
</dbReference>
<evidence type="ECO:0000256" key="11">
    <source>
        <dbReference type="SAM" id="MobiDB-lite"/>
    </source>
</evidence>
<dbReference type="InterPro" id="IPR051497">
    <property type="entry name" value="Dev/Hematopoietic_TF"/>
</dbReference>
<evidence type="ECO:0000256" key="7">
    <source>
        <dbReference type="ARBA" id="ARBA00023125"/>
    </source>
</evidence>
<dbReference type="SMART" id="SM00355">
    <property type="entry name" value="ZnF_C2H2"/>
    <property type="match status" value="2"/>
</dbReference>
<evidence type="ECO:0000256" key="9">
    <source>
        <dbReference type="ARBA" id="ARBA00023242"/>
    </source>
</evidence>
<dbReference type="InterPro" id="IPR013087">
    <property type="entry name" value="Znf_C2H2_type"/>
</dbReference>
<evidence type="ECO:0000256" key="2">
    <source>
        <dbReference type="ARBA" id="ARBA00022723"/>
    </source>
</evidence>
<evidence type="ECO:0000313" key="13">
    <source>
        <dbReference type="EMBL" id="PFH48363.1"/>
    </source>
</evidence>
<keyword evidence="9" id="KW-0539">Nucleus</keyword>
<keyword evidence="3" id="KW-0677">Repeat</keyword>
<dbReference type="GO" id="GO:0006357">
    <property type="term" value="P:regulation of transcription by RNA polymerase II"/>
    <property type="evidence" value="ECO:0007669"/>
    <property type="project" value="TreeGrafter"/>
</dbReference>
<evidence type="ECO:0000256" key="5">
    <source>
        <dbReference type="ARBA" id="ARBA00022833"/>
    </source>
</evidence>
<organism evidence="13 14">
    <name type="scientific">Amanita thiersii Skay4041</name>
    <dbReference type="NCBI Taxonomy" id="703135"/>
    <lineage>
        <taxon>Eukaryota</taxon>
        <taxon>Fungi</taxon>
        <taxon>Dikarya</taxon>
        <taxon>Basidiomycota</taxon>
        <taxon>Agaricomycotina</taxon>
        <taxon>Agaricomycetes</taxon>
        <taxon>Agaricomycetidae</taxon>
        <taxon>Agaricales</taxon>
        <taxon>Pluteineae</taxon>
        <taxon>Amanitaceae</taxon>
        <taxon>Amanita</taxon>
    </lineage>
</organism>
<keyword evidence="6" id="KW-0805">Transcription regulation</keyword>
<dbReference type="GO" id="GO:0000978">
    <property type="term" value="F:RNA polymerase II cis-regulatory region sequence-specific DNA binding"/>
    <property type="evidence" value="ECO:0007669"/>
    <property type="project" value="TreeGrafter"/>
</dbReference>
<dbReference type="GO" id="GO:0003700">
    <property type="term" value="F:DNA-binding transcription factor activity"/>
    <property type="evidence" value="ECO:0007669"/>
    <property type="project" value="TreeGrafter"/>
</dbReference>
<dbReference type="Pfam" id="PF00096">
    <property type="entry name" value="zf-C2H2"/>
    <property type="match status" value="1"/>
</dbReference>